<keyword evidence="2" id="KW-1185">Reference proteome</keyword>
<dbReference type="GO" id="GO:0043571">
    <property type="term" value="P:maintenance of CRISPR repeat elements"/>
    <property type="evidence" value="ECO:0007669"/>
    <property type="project" value="InterPro"/>
</dbReference>
<dbReference type="InParanoid" id="A0A1Q6DWQ6"/>
<evidence type="ECO:0000313" key="2">
    <source>
        <dbReference type="Proteomes" id="UP000185744"/>
    </source>
</evidence>
<dbReference type="NCBIfam" id="TIGR02590">
    <property type="entry name" value="cas_Csh2"/>
    <property type="match status" value="1"/>
</dbReference>
<protein>
    <submittedName>
        <fullName evidence="1">CRISPR-Cas system related protein Cas7, RAMP superfamily</fullName>
    </submittedName>
</protein>
<accession>A0A1Q6DWQ6</accession>
<dbReference type="InterPro" id="IPR006482">
    <property type="entry name" value="Cas7_Csh2/Csh2"/>
</dbReference>
<dbReference type="EMBL" id="MSDW01000001">
    <property type="protein sequence ID" value="OKY78758.1"/>
    <property type="molecule type" value="Genomic_DNA"/>
</dbReference>
<dbReference type="Proteomes" id="UP000185744">
    <property type="component" value="Unassembled WGS sequence"/>
</dbReference>
<dbReference type="InterPro" id="IPR013419">
    <property type="entry name" value="CRISPR-assoc_prot_Cas7/Csh2"/>
</dbReference>
<dbReference type="STRING" id="1903181.BTN85_1257"/>
<proteinExistence type="predicted"/>
<reference evidence="1" key="1">
    <citation type="submission" date="2016-12" db="EMBL/GenBank/DDBJ databases">
        <title>Discovery of methanogenic haloarchaea.</title>
        <authorList>
            <person name="Sorokin D.Y."/>
            <person name="Makarova K.S."/>
            <person name="Abbas B."/>
            <person name="Ferrer M."/>
            <person name="Golyshin P.N."/>
        </authorList>
    </citation>
    <scope>NUCLEOTIDE SEQUENCE [LARGE SCALE GENOMIC DNA]</scope>
    <source>
        <strain evidence="1">HMET1</strain>
    </source>
</reference>
<organism evidence="1 2">
    <name type="scientific">Methanohalarchaeum thermophilum</name>
    <dbReference type="NCBI Taxonomy" id="1903181"/>
    <lineage>
        <taxon>Archaea</taxon>
        <taxon>Methanobacteriati</taxon>
        <taxon>Methanobacteriota</taxon>
        <taxon>Methanonatronarchaeia</taxon>
        <taxon>Methanonatronarchaeales</taxon>
        <taxon>Methanonatronarchaeaceae</taxon>
        <taxon>Candidatus Methanohalarchaeum</taxon>
    </lineage>
</organism>
<dbReference type="Pfam" id="PF05107">
    <property type="entry name" value="Cas_Cas7"/>
    <property type="match status" value="1"/>
</dbReference>
<name>A0A1Q6DWQ6_METT1</name>
<comment type="caution">
    <text evidence="1">The sequence shown here is derived from an EMBL/GenBank/DDBJ whole genome shotgun (WGS) entry which is preliminary data.</text>
</comment>
<gene>
    <name evidence="1" type="ORF">BTN85_1257</name>
</gene>
<dbReference type="NCBIfam" id="TIGR01595">
    <property type="entry name" value="cas_CT1132"/>
    <property type="match status" value="1"/>
</dbReference>
<evidence type="ECO:0000313" key="1">
    <source>
        <dbReference type="EMBL" id="OKY78758.1"/>
    </source>
</evidence>
<dbReference type="AlphaFoldDB" id="A0A1Q6DWQ6"/>
<sequence>MNETKNLETDIVNRSEILFLYDAKDCDPNGDPFTGEPRFDENTQKAMVSDVRLKRYIRDYIDEYESDEDSDTENKSKIVFYSSKGDTQTVGQRRESLSEIVDKDDSTDLLEKCIDIRLFGCVLAEEGNNIDLTGTVQFKNMNRSINKVELNPLQNTSVMKSGEEKTQGAIATNSQVPYALFSTIGYINPKTAEINGTKQKDIYLMLEALWNKINLINTRSKAGQTSRLLLKINYSDGVSKMSDIEKLVKVDSNEEQDYREFSEIEEDLDFNPLVEAVNKNSDKLDSIEYKIDETQDYENTLEFINKLKDVNEVRIEKLGF</sequence>